<accession>A0A1H4LGJ6</accession>
<evidence type="ECO:0000313" key="6">
    <source>
        <dbReference type="EMBL" id="SEB69402.1"/>
    </source>
</evidence>
<keyword evidence="4 5" id="KW-0472">Membrane</keyword>
<dbReference type="PANTHER" id="PTHR33514:SF13">
    <property type="entry name" value="PROTEIN ABCI12, CHLOROPLASTIC"/>
    <property type="match status" value="1"/>
</dbReference>
<keyword evidence="2 5" id="KW-0812">Transmembrane</keyword>
<organism evidence="6 7">
    <name type="scientific">Microbacterium hydrocarbonoxydans</name>
    <dbReference type="NCBI Taxonomy" id="273678"/>
    <lineage>
        <taxon>Bacteria</taxon>
        <taxon>Bacillati</taxon>
        <taxon>Actinomycetota</taxon>
        <taxon>Actinomycetes</taxon>
        <taxon>Micrococcales</taxon>
        <taxon>Microbacteriaceae</taxon>
        <taxon>Microbacterium</taxon>
    </lineage>
</organism>
<protein>
    <submittedName>
        <fullName evidence="6">Biotin transport system permease protein</fullName>
    </submittedName>
</protein>
<proteinExistence type="predicted"/>
<feature type="transmembrane region" description="Helical" evidence="5">
    <location>
        <begin position="43"/>
        <end position="64"/>
    </location>
</feature>
<dbReference type="EMBL" id="FNSQ01000005">
    <property type="protein sequence ID" value="SEB69402.1"/>
    <property type="molecule type" value="Genomic_DNA"/>
</dbReference>
<evidence type="ECO:0000256" key="1">
    <source>
        <dbReference type="ARBA" id="ARBA00004141"/>
    </source>
</evidence>
<dbReference type="Proteomes" id="UP000183750">
    <property type="component" value="Unassembled WGS sequence"/>
</dbReference>
<evidence type="ECO:0000256" key="4">
    <source>
        <dbReference type="ARBA" id="ARBA00023136"/>
    </source>
</evidence>
<gene>
    <name evidence="6" type="ORF">SAMN04489807_1772</name>
</gene>
<keyword evidence="3 5" id="KW-1133">Transmembrane helix</keyword>
<dbReference type="InterPro" id="IPR003339">
    <property type="entry name" value="ABC/ECF_trnsptr_transmembrane"/>
</dbReference>
<reference evidence="7" key="1">
    <citation type="submission" date="2016-10" db="EMBL/GenBank/DDBJ databases">
        <authorList>
            <person name="Varghese N."/>
            <person name="Submissions S."/>
        </authorList>
    </citation>
    <scope>NUCLEOTIDE SEQUENCE [LARGE SCALE GENOMIC DNA]</scope>
    <source>
        <strain evidence="7">DSM 16089</strain>
    </source>
</reference>
<dbReference type="GO" id="GO:0005886">
    <property type="term" value="C:plasma membrane"/>
    <property type="evidence" value="ECO:0007669"/>
    <property type="project" value="TreeGrafter"/>
</dbReference>
<feature type="transmembrane region" description="Helical" evidence="5">
    <location>
        <begin position="71"/>
        <end position="91"/>
    </location>
</feature>
<name>A0A1H4LGJ6_9MICO</name>
<sequence>MIQTYIPGRSVVHRMPATAKLALFALLALAVTAYPHDAASIGMALAGVCALYLVSGIPFATLIVEVWRLRWLILVLGVGLWVFVSPLTAWISTARVVALVLLATLLTLTTRMESLLRVLHRLLTPLGRFGIDPRTVSMTIALALTMVPTVARFSTEVRDAASARGIRLRIRWIVPLLVRTLRHADDVGDALAARGLV</sequence>
<dbReference type="Pfam" id="PF02361">
    <property type="entry name" value="CbiQ"/>
    <property type="match status" value="1"/>
</dbReference>
<dbReference type="OrthoDB" id="509049at2"/>
<keyword evidence="7" id="KW-1185">Reference proteome</keyword>
<dbReference type="RefSeq" id="WP_060926104.1">
    <property type="nucleotide sequence ID" value="NZ_FNSQ01000005.1"/>
</dbReference>
<dbReference type="PANTHER" id="PTHR33514">
    <property type="entry name" value="PROTEIN ABCI12, CHLOROPLASTIC"/>
    <property type="match status" value="1"/>
</dbReference>
<evidence type="ECO:0000256" key="3">
    <source>
        <dbReference type="ARBA" id="ARBA00022989"/>
    </source>
</evidence>
<evidence type="ECO:0000256" key="5">
    <source>
        <dbReference type="SAM" id="Phobius"/>
    </source>
</evidence>
<evidence type="ECO:0000313" key="7">
    <source>
        <dbReference type="Proteomes" id="UP000183750"/>
    </source>
</evidence>
<evidence type="ECO:0000256" key="2">
    <source>
        <dbReference type="ARBA" id="ARBA00022692"/>
    </source>
</evidence>
<comment type="subcellular location">
    <subcellularLocation>
        <location evidence="1">Membrane</location>
        <topology evidence="1">Multi-pass membrane protein</topology>
    </subcellularLocation>
</comment>
<dbReference type="AlphaFoldDB" id="A0A1H4LGJ6"/>